<dbReference type="PANTHER" id="PTHR10357">
    <property type="entry name" value="ALPHA-AMYLASE FAMILY MEMBER"/>
    <property type="match status" value="1"/>
</dbReference>
<dbReference type="InterPro" id="IPR006047">
    <property type="entry name" value="GH13_cat_dom"/>
</dbReference>
<feature type="domain" description="Glycosyl hydrolase family 13 catalytic" evidence="3">
    <location>
        <begin position="49"/>
        <end position="441"/>
    </location>
</feature>
<feature type="signal peptide" evidence="2">
    <location>
        <begin position="1"/>
        <end position="19"/>
    </location>
</feature>
<name>A0A4Q7VZ87_9BURK</name>
<dbReference type="InterPro" id="IPR045857">
    <property type="entry name" value="O16G_dom_2"/>
</dbReference>
<dbReference type="AlphaFoldDB" id="A0A4Q7VZ87"/>
<dbReference type="InterPro" id="IPR013780">
    <property type="entry name" value="Glyco_hydro_b"/>
</dbReference>
<dbReference type="SUPFAM" id="SSF51445">
    <property type="entry name" value="(Trans)glycosidases"/>
    <property type="match status" value="1"/>
</dbReference>
<keyword evidence="2" id="KW-0732">Signal</keyword>
<feature type="chain" id="PRO_5020875234" evidence="2">
    <location>
        <begin position="20"/>
        <end position="538"/>
    </location>
</feature>
<dbReference type="OrthoDB" id="9805159at2"/>
<dbReference type="Pfam" id="PF00128">
    <property type="entry name" value="Alpha-amylase"/>
    <property type="match status" value="1"/>
</dbReference>
<sequence length="538" mass="58659">MFRNTSLALGLLVALASAAATPPVDLSHVPPRVTASPLAPGWQHGAFMEVFVRAYQDSDGDGIGDLRGLIARLDYLQDLGIKGIWLMPIQQSADRDHGYATTDFRAIERDYGALADFDELIREAHKRGIGVITDYVINHSAKEHPLFASAAASRQSPFRDWYVWQGRAPKGWDIWDKDPWTQTPNGAYFGTFGPHMPDFNFLNPKVLAYHEDSLRFWLNRGIDGFRLDAVPHLVERDAVEWNDQPESRKLTRELTQLVHRYPGRHVVCEATANPKVYGLPQVCGSAFAFNLESNIVKAVKSGGADEAALRFVADYFVAAPGGMATMISNHDHFAGARLWDQVKGDQRQYRLAAASYLLLPGTPYIYYGEEIGQAGADAPADPDHPLRSPMSWSAGPNAGFAREGIKPFRPIAPNAASHNAEAQRRDPDSLFNFYKSMIGLRNRLPSIAQGSYERPFVAGQAIGFQRRLGDEQSLVLINYGTTPAALSVPALGAGKPLQAAYPAGAAPLAVGADGNAAITLAPQSVQVFVRGSESVPGQ</sequence>
<evidence type="ECO:0000313" key="4">
    <source>
        <dbReference type="EMBL" id="RZU01993.1"/>
    </source>
</evidence>
<dbReference type="Proteomes" id="UP000293671">
    <property type="component" value="Unassembled WGS sequence"/>
</dbReference>
<dbReference type="Gene3D" id="2.60.40.1180">
    <property type="entry name" value="Golgi alpha-mannosidase II"/>
    <property type="match status" value="1"/>
</dbReference>
<gene>
    <name evidence="4" type="ORF">EV670_0011</name>
</gene>
<protein>
    <submittedName>
        <fullName evidence="4">Glycosidase</fullName>
    </submittedName>
</protein>
<evidence type="ECO:0000259" key="3">
    <source>
        <dbReference type="SMART" id="SM00642"/>
    </source>
</evidence>
<dbReference type="GO" id="GO:0004556">
    <property type="term" value="F:alpha-amylase activity"/>
    <property type="evidence" value="ECO:0007669"/>
    <property type="project" value="TreeGrafter"/>
</dbReference>
<dbReference type="InterPro" id="IPR017853">
    <property type="entry name" value="GH"/>
</dbReference>
<keyword evidence="4" id="KW-0378">Hydrolase</keyword>
<dbReference type="CDD" id="cd11316">
    <property type="entry name" value="AmyAc_bac2_AmyA"/>
    <property type="match status" value="1"/>
</dbReference>
<proteinExistence type="inferred from homology"/>
<organism evidence="4 5">
    <name type="scientific">Rivibacter subsaxonicus</name>
    <dbReference type="NCBI Taxonomy" id="457575"/>
    <lineage>
        <taxon>Bacteria</taxon>
        <taxon>Pseudomonadati</taxon>
        <taxon>Pseudomonadota</taxon>
        <taxon>Betaproteobacteria</taxon>
        <taxon>Burkholderiales</taxon>
        <taxon>Rivibacter</taxon>
    </lineage>
</organism>
<dbReference type="RefSeq" id="WP_130429788.1">
    <property type="nucleotide sequence ID" value="NZ_SHKP01000004.1"/>
</dbReference>
<dbReference type="EMBL" id="SHKP01000004">
    <property type="protein sequence ID" value="RZU01993.1"/>
    <property type="molecule type" value="Genomic_DNA"/>
</dbReference>
<accession>A0A4Q7VZ87</accession>
<reference evidence="4 5" key="1">
    <citation type="submission" date="2019-02" db="EMBL/GenBank/DDBJ databases">
        <title>Genomic Encyclopedia of Type Strains, Phase IV (KMG-IV): sequencing the most valuable type-strain genomes for metagenomic binning, comparative biology and taxonomic classification.</title>
        <authorList>
            <person name="Goeker M."/>
        </authorList>
    </citation>
    <scope>NUCLEOTIDE SEQUENCE [LARGE SCALE GENOMIC DNA]</scope>
    <source>
        <strain evidence="4 5">DSM 19570</strain>
    </source>
</reference>
<evidence type="ECO:0000313" key="5">
    <source>
        <dbReference type="Proteomes" id="UP000293671"/>
    </source>
</evidence>
<dbReference type="SMART" id="SM00642">
    <property type="entry name" value="Aamy"/>
    <property type="match status" value="1"/>
</dbReference>
<dbReference type="GO" id="GO:0009313">
    <property type="term" value="P:oligosaccharide catabolic process"/>
    <property type="evidence" value="ECO:0007669"/>
    <property type="project" value="TreeGrafter"/>
</dbReference>
<dbReference type="Gene3D" id="3.20.20.80">
    <property type="entry name" value="Glycosidases"/>
    <property type="match status" value="1"/>
</dbReference>
<comment type="caution">
    <text evidence="4">The sequence shown here is derived from an EMBL/GenBank/DDBJ whole genome shotgun (WGS) entry which is preliminary data.</text>
</comment>
<keyword evidence="5" id="KW-1185">Reference proteome</keyword>
<dbReference type="PANTHER" id="PTHR10357:SF179">
    <property type="entry name" value="NEUTRAL AND BASIC AMINO ACID TRANSPORT PROTEIN RBAT"/>
    <property type="match status" value="1"/>
</dbReference>
<comment type="similarity">
    <text evidence="1">Belongs to the glycosyl hydrolase 13 family.</text>
</comment>
<keyword evidence="4" id="KW-0326">Glycosidase</keyword>
<dbReference type="Gene3D" id="3.90.400.10">
    <property type="entry name" value="Oligo-1,6-glucosidase, Domain 2"/>
    <property type="match status" value="1"/>
</dbReference>
<evidence type="ECO:0000256" key="1">
    <source>
        <dbReference type="ARBA" id="ARBA00008061"/>
    </source>
</evidence>
<evidence type="ECO:0000256" key="2">
    <source>
        <dbReference type="SAM" id="SignalP"/>
    </source>
</evidence>